<organism evidence="1 2">
    <name type="scientific">Streblomastix strix</name>
    <dbReference type="NCBI Taxonomy" id="222440"/>
    <lineage>
        <taxon>Eukaryota</taxon>
        <taxon>Metamonada</taxon>
        <taxon>Preaxostyla</taxon>
        <taxon>Oxymonadida</taxon>
        <taxon>Streblomastigidae</taxon>
        <taxon>Streblomastix</taxon>
    </lineage>
</organism>
<protein>
    <submittedName>
        <fullName evidence="1">Uncharacterized protein</fullName>
    </submittedName>
</protein>
<accession>A0A5J4V1L5</accession>
<name>A0A5J4V1L5_9EUKA</name>
<evidence type="ECO:0000313" key="1">
    <source>
        <dbReference type="EMBL" id="KAA6376497.1"/>
    </source>
</evidence>
<dbReference type="AlphaFoldDB" id="A0A5J4V1L5"/>
<reference evidence="1 2" key="1">
    <citation type="submission" date="2019-03" db="EMBL/GenBank/DDBJ databases">
        <title>Single cell metagenomics reveals metabolic interactions within the superorganism composed of flagellate Streblomastix strix and complex community of Bacteroidetes bacteria on its surface.</title>
        <authorList>
            <person name="Treitli S.C."/>
            <person name="Kolisko M."/>
            <person name="Husnik F."/>
            <person name="Keeling P."/>
            <person name="Hampl V."/>
        </authorList>
    </citation>
    <scope>NUCLEOTIDE SEQUENCE [LARGE SCALE GENOMIC DNA]</scope>
    <source>
        <strain evidence="1">ST1C</strain>
    </source>
</reference>
<evidence type="ECO:0000313" key="2">
    <source>
        <dbReference type="Proteomes" id="UP000324800"/>
    </source>
</evidence>
<dbReference type="Proteomes" id="UP000324800">
    <property type="component" value="Unassembled WGS sequence"/>
</dbReference>
<sequence length="118" mass="13988">MVTSPNNKNINGPKIDSKIKQTIKDVYEKIVHDLRNNAEGDQKTRLAKQQEEYRLEKHQKQENEQVSKQKKREEFNKRANEVINELINEDEKERIAAKLACLKLMQEERKNPMSEQLN</sequence>
<comment type="caution">
    <text evidence="1">The sequence shown here is derived from an EMBL/GenBank/DDBJ whole genome shotgun (WGS) entry which is preliminary data.</text>
</comment>
<proteinExistence type="predicted"/>
<gene>
    <name evidence="1" type="ORF">EZS28_027976</name>
</gene>
<dbReference type="EMBL" id="SNRW01010477">
    <property type="protein sequence ID" value="KAA6376497.1"/>
    <property type="molecule type" value="Genomic_DNA"/>
</dbReference>